<evidence type="ECO:0000256" key="1">
    <source>
        <dbReference type="ARBA" id="ARBA00001946"/>
    </source>
</evidence>
<keyword evidence="6" id="KW-0548">Nucleotidyltransferase</keyword>
<comment type="similarity">
    <text evidence="2">Belongs to the glucose-1-phosphate thymidylyltransferase family.</text>
</comment>
<evidence type="ECO:0000313" key="14">
    <source>
        <dbReference type="Proteomes" id="UP000029409"/>
    </source>
</evidence>
<keyword evidence="7" id="KW-0479">Metal-binding</keyword>
<dbReference type="EMBL" id="CP009288">
    <property type="protein sequence ID" value="AIQ14216.1"/>
    <property type="molecule type" value="Genomic_DNA"/>
</dbReference>
<organism evidence="13 14">
    <name type="scientific">Paenibacillus durus</name>
    <name type="common">Paenibacillus azotofixans</name>
    <dbReference type="NCBI Taxonomy" id="44251"/>
    <lineage>
        <taxon>Bacteria</taxon>
        <taxon>Bacillati</taxon>
        <taxon>Bacillota</taxon>
        <taxon>Bacilli</taxon>
        <taxon>Bacillales</taxon>
        <taxon>Paenibacillaceae</taxon>
        <taxon>Paenibacillus</taxon>
    </lineage>
</organism>
<dbReference type="PANTHER" id="PTHR43532">
    <property type="entry name" value="GLUCOSE-1-PHOSPHATE THYMIDYLYLTRANSFERASE"/>
    <property type="match status" value="1"/>
</dbReference>
<protein>
    <recommendedName>
        <fullName evidence="4">Glucose-1-phosphate thymidylyltransferase</fullName>
        <ecNumber evidence="3">2.7.7.24</ecNumber>
    </recommendedName>
    <alternativeName>
        <fullName evidence="10">dTDP-glucose pyrophosphorylase</fullName>
    </alternativeName>
    <alternativeName>
        <fullName evidence="9">dTDP-glucose synthase</fullName>
    </alternativeName>
</protein>
<dbReference type="GO" id="GO:0008879">
    <property type="term" value="F:glucose-1-phosphate thymidylyltransferase activity"/>
    <property type="evidence" value="ECO:0007669"/>
    <property type="project" value="UniProtKB-EC"/>
</dbReference>
<evidence type="ECO:0000256" key="5">
    <source>
        <dbReference type="ARBA" id="ARBA00022679"/>
    </source>
</evidence>
<gene>
    <name evidence="13" type="ORF">PDUR_21610</name>
</gene>
<dbReference type="InterPro" id="IPR005835">
    <property type="entry name" value="NTP_transferase_dom"/>
</dbReference>
<proteinExistence type="inferred from homology"/>
<dbReference type="Pfam" id="PF00483">
    <property type="entry name" value="NTP_transferase"/>
    <property type="match status" value="1"/>
</dbReference>
<accession>A0A089HQB6</accession>
<evidence type="ECO:0000259" key="12">
    <source>
        <dbReference type="Pfam" id="PF00483"/>
    </source>
</evidence>
<keyword evidence="14" id="KW-1185">Reference proteome</keyword>
<dbReference type="RefSeq" id="WP_042208011.1">
    <property type="nucleotide sequence ID" value="NZ_CP009288.1"/>
</dbReference>
<sequence length="243" mass="27084">MKGVILAGGTGTRLYPLTRMMNKHLLPVGKYPMICYGVDRLRKAGITDILLVISRQSAGMYTDFLGSGAEFGVSLTYKIQEAAGGIAEALELAKDFIPSGERFVVLLGDNLFTEDLTPYVDSYLRQPEGTAKVLLKPVEDARRYGVPVFDGEDSAWIAHIEEKPKQPKTGYCVTGIYMYDRAVFDIIRRISPSRRGELEITDVNNLYAADRKLSYDVLKEWWSDAGTFDSLREAGEKLKDALP</sequence>
<evidence type="ECO:0000256" key="10">
    <source>
        <dbReference type="ARBA" id="ARBA00032598"/>
    </source>
</evidence>
<evidence type="ECO:0000256" key="11">
    <source>
        <dbReference type="ARBA" id="ARBA00049336"/>
    </source>
</evidence>
<dbReference type="EC" id="2.7.7.24" evidence="3"/>
<evidence type="ECO:0000256" key="8">
    <source>
        <dbReference type="ARBA" id="ARBA00022842"/>
    </source>
</evidence>
<dbReference type="Gene3D" id="3.90.550.10">
    <property type="entry name" value="Spore Coat Polysaccharide Biosynthesis Protein SpsA, Chain A"/>
    <property type="match status" value="1"/>
</dbReference>
<dbReference type="GO" id="GO:0046872">
    <property type="term" value="F:metal ion binding"/>
    <property type="evidence" value="ECO:0007669"/>
    <property type="project" value="UniProtKB-KW"/>
</dbReference>
<dbReference type="OrthoDB" id="9803871at2"/>
<evidence type="ECO:0000256" key="7">
    <source>
        <dbReference type="ARBA" id="ARBA00022723"/>
    </source>
</evidence>
<dbReference type="eggNOG" id="COG1209">
    <property type="taxonomic scope" value="Bacteria"/>
</dbReference>
<keyword evidence="5" id="KW-0808">Transferase</keyword>
<evidence type="ECO:0000256" key="3">
    <source>
        <dbReference type="ARBA" id="ARBA00012461"/>
    </source>
</evidence>
<evidence type="ECO:0000256" key="6">
    <source>
        <dbReference type="ARBA" id="ARBA00022695"/>
    </source>
</evidence>
<dbReference type="PANTHER" id="PTHR43532:SF1">
    <property type="entry name" value="GLUCOSE-1-PHOSPHATE THYMIDYLYLTRANSFERASE 1"/>
    <property type="match status" value="1"/>
</dbReference>
<name>A0A089HQB6_PAEDU</name>
<feature type="domain" description="Nucleotidyl transferase" evidence="12">
    <location>
        <begin position="2"/>
        <end position="239"/>
    </location>
</feature>
<dbReference type="Proteomes" id="UP000029409">
    <property type="component" value="Chromosome"/>
</dbReference>
<evidence type="ECO:0000256" key="2">
    <source>
        <dbReference type="ARBA" id="ARBA00010480"/>
    </source>
</evidence>
<dbReference type="SUPFAM" id="SSF53448">
    <property type="entry name" value="Nucleotide-diphospho-sugar transferases"/>
    <property type="match status" value="1"/>
</dbReference>
<dbReference type="AlphaFoldDB" id="A0A089HQB6"/>
<comment type="cofactor">
    <cofactor evidence="1">
        <name>Mg(2+)</name>
        <dbReference type="ChEBI" id="CHEBI:18420"/>
    </cofactor>
</comment>
<evidence type="ECO:0000256" key="4">
    <source>
        <dbReference type="ARBA" id="ARBA00017654"/>
    </source>
</evidence>
<dbReference type="KEGG" id="pdu:PDUR_21610"/>
<dbReference type="InterPro" id="IPR005907">
    <property type="entry name" value="G1P_thy_trans_s"/>
</dbReference>
<keyword evidence="13" id="KW-0946">Virion</keyword>
<evidence type="ECO:0000313" key="13">
    <source>
        <dbReference type="EMBL" id="AIQ14216.1"/>
    </source>
</evidence>
<dbReference type="STRING" id="44251.PDUR_21610"/>
<evidence type="ECO:0000256" key="9">
    <source>
        <dbReference type="ARBA" id="ARBA00032492"/>
    </source>
</evidence>
<keyword evidence="13" id="KW-0167">Capsid protein</keyword>
<comment type="catalytic activity">
    <reaction evidence="11">
        <text>dTTP + alpha-D-glucose 1-phosphate + H(+) = dTDP-alpha-D-glucose + diphosphate</text>
        <dbReference type="Rhea" id="RHEA:15225"/>
        <dbReference type="ChEBI" id="CHEBI:15378"/>
        <dbReference type="ChEBI" id="CHEBI:33019"/>
        <dbReference type="ChEBI" id="CHEBI:37568"/>
        <dbReference type="ChEBI" id="CHEBI:57477"/>
        <dbReference type="ChEBI" id="CHEBI:58601"/>
        <dbReference type="EC" id="2.7.7.24"/>
    </reaction>
</comment>
<dbReference type="InterPro" id="IPR029044">
    <property type="entry name" value="Nucleotide-diphossugar_trans"/>
</dbReference>
<keyword evidence="8" id="KW-0460">Magnesium</keyword>
<reference evidence="13 14" key="1">
    <citation type="submission" date="2014-08" db="EMBL/GenBank/DDBJ databases">
        <title>Comparative genomics of the Paenibacillus odorifer group.</title>
        <authorList>
            <person name="den Bakker H.C."/>
            <person name="Tsai Y.-C."/>
            <person name="Martin N."/>
            <person name="Korlach J."/>
            <person name="Wiedmann M."/>
        </authorList>
    </citation>
    <scope>NUCLEOTIDE SEQUENCE [LARGE SCALE GENOMIC DNA]</scope>
    <source>
        <strain evidence="13 14">DSM 1735</strain>
    </source>
</reference>